<gene>
    <name evidence="2" type="primary">ycf19</name>
</gene>
<dbReference type="EMBL" id="MW175522">
    <property type="protein sequence ID" value="QQK55042.1"/>
    <property type="molecule type" value="Genomic_DNA"/>
</dbReference>
<keyword evidence="1" id="KW-0472">Membrane</keyword>
<protein>
    <submittedName>
        <fullName evidence="2">Hypothetical chloroplast RF19</fullName>
    </submittedName>
</protein>
<keyword evidence="1" id="KW-0812">Transmembrane</keyword>
<name>A0A7T6Y7K7_9STRA</name>
<geneLocation type="plastid" evidence="2"/>
<evidence type="ECO:0000313" key="2">
    <source>
        <dbReference type="EMBL" id="QQK55042.1"/>
    </source>
</evidence>
<dbReference type="GeneID" id="67132938"/>
<accession>A0A7T6Y7K7</accession>
<dbReference type="InterPro" id="IPR003425">
    <property type="entry name" value="CCB3/YggT"/>
</dbReference>
<dbReference type="AlphaFoldDB" id="A0A7T6Y7K7"/>
<evidence type="ECO:0000256" key="1">
    <source>
        <dbReference type="SAM" id="Phobius"/>
    </source>
</evidence>
<proteinExistence type="predicted"/>
<feature type="transmembrane region" description="Helical" evidence="1">
    <location>
        <begin position="70"/>
        <end position="90"/>
    </location>
</feature>
<keyword evidence="2" id="KW-0934">Plastid</keyword>
<keyword evidence="1" id="KW-1133">Transmembrane helix</keyword>
<dbReference type="RefSeq" id="YP_010139376.1">
    <property type="nucleotide sequence ID" value="NC_056910.1"/>
</dbReference>
<feature type="transmembrane region" description="Helical" evidence="1">
    <location>
        <begin position="12"/>
        <end position="30"/>
    </location>
</feature>
<dbReference type="Pfam" id="PF02325">
    <property type="entry name" value="CCB3_YggT"/>
    <property type="match status" value="1"/>
</dbReference>
<reference evidence="2" key="1">
    <citation type="submission" date="2020-10" db="EMBL/GenBank/DDBJ databases">
        <title>Complete chloroplast genome of the Synurophyceae Poterioochromonas malhamensis (Pringsheim) R.A.Andersen 2017 from Van Lake in Eastern Anatolia.</title>
        <authorList>
            <person name="Gastineau R."/>
            <person name="Yilmaz E."/>
            <person name="Solak C.N."/>
            <person name="Lemieux C."/>
            <person name="Turmel M."/>
            <person name="Witkowski A."/>
        </authorList>
    </citation>
    <scope>NUCLEOTIDE SEQUENCE</scope>
    <source>
        <strain evidence="2">SZCZR2049</strain>
    </source>
</reference>
<dbReference type="GO" id="GO:0016020">
    <property type="term" value="C:membrane"/>
    <property type="evidence" value="ECO:0007669"/>
    <property type="project" value="InterPro"/>
</dbReference>
<sequence>MFLELLEKIQSNIDILLTLALFVLRCYRLLCYTTYTFDMFPIVNPYNWPLSFINTLTRPYFRFIKKFFKAVYLGGIIRFDISPIIAFLLLETAYRNLLFIQQICSKIL</sequence>
<organism evidence="2">
    <name type="scientific">Poterioochromonas malhamensis</name>
    <dbReference type="NCBI Taxonomy" id="88167"/>
    <lineage>
        <taxon>Eukaryota</taxon>
        <taxon>Sar</taxon>
        <taxon>Stramenopiles</taxon>
        <taxon>Ochrophyta</taxon>
        <taxon>Synurophyceae</taxon>
        <taxon>Ochromonadales</taxon>
        <taxon>Ochromonadaceae</taxon>
        <taxon>Poterioochromonas</taxon>
    </lineage>
</organism>